<evidence type="ECO:0000313" key="1">
    <source>
        <dbReference type="EMBL" id="KAK6495315.1"/>
    </source>
</evidence>
<proteinExistence type="predicted"/>
<organism evidence="1 2">
    <name type="scientific">Arthrobotrys musiformis</name>
    <dbReference type="NCBI Taxonomy" id="47236"/>
    <lineage>
        <taxon>Eukaryota</taxon>
        <taxon>Fungi</taxon>
        <taxon>Dikarya</taxon>
        <taxon>Ascomycota</taxon>
        <taxon>Pezizomycotina</taxon>
        <taxon>Orbiliomycetes</taxon>
        <taxon>Orbiliales</taxon>
        <taxon>Orbiliaceae</taxon>
        <taxon>Arthrobotrys</taxon>
    </lineage>
</organism>
<comment type="caution">
    <text evidence="1">The sequence shown here is derived from an EMBL/GenBank/DDBJ whole genome shotgun (WGS) entry which is preliminary data.</text>
</comment>
<sequence length="130" mass="14504">MSVWMSCSSFVGRRGGEWESLAGVAMRWMLVRVSVVLRRFAADQPLRGRTPQPRCQRKEIIYIMEKFTKLRSACAGGEGQTVQTTAIEGGTKRHLLVMFPYISQAVGVAYGDGELLVLLTKALDEIGRMH</sequence>
<dbReference type="EMBL" id="JAVHJL010000013">
    <property type="protein sequence ID" value="KAK6495315.1"/>
    <property type="molecule type" value="Genomic_DNA"/>
</dbReference>
<name>A0AAV9VQ23_9PEZI</name>
<dbReference type="AlphaFoldDB" id="A0AAV9VQ23"/>
<keyword evidence="2" id="KW-1185">Reference proteome</keyword>
<dbReference type="Proteomes" id="UP001370758">
    <property type="component" value="Unassembled WGS sequence"/>
</dbReference>
<reference evidence="1 2" key="1">
    <citation type="submission" date="2023-08" db="EMBL/GenBank/DDBJ databases">
        <authorList>
            <person name="Palmer J.M."/>
        </authorList>
    </citation>
    <scope>NUCLEOTIDE SEQUENCE [LARGE SCALE GENOMIC DNA]</scope>
    <source>
        <strain evidence="1 2">TWF481</strain>
    </source>
</reference>
<protein>
    <submittedName>
        <fullName evidence="1">Uncharacterized protein</fullName>
    </submittedName>
</protein>
<accession>A0AAV9VQ23</accession>
<evidence type="ECO:0000313" key="2">
    <source>
        <dbReference type="Proteomes" id="UP001370758"/>
    </source>
</evidence>
<gene>
    <name evidence="1" type="ORF">TWF481_003340</name>
</gene>